<keyword evidence="11" id="KW-1185">Reference proteome</keyword>
<organism evidence="10 11">
    <name type="scientific">Tumidithrix elongata BACA0141</name>
    <dbReference type="NCBI Taxonomy" id="2716417"/>
    <lineage>
        <taxon>Bacteria</taxon>
        <taxon>Bacillati</taxon>
        <taxon>Cyanobacteriota</taxon>
        <taxon>Cyanophyceae</taxon>
        <taxon>Pseudanabaenales</taxon>
        <taxon>Pseudanabaenaceae</taxon>
        <taxon>Tumidithrix</taxon>
        <taxon>Tumidithrix elongata</taxon>
    </lineage>
</organism>
<dbReference type="EMBL" id="JAZBJZ010000125">
    <property type="protein sequence ID" value="MEE3719323.1"/>
    <property type="molecule type" value="Genomic_DNA"/>
</dbReference>
<evidence type="ECO:0000259" key="7">
    <source>
        <dbReference type="Pfam" id="PF25881"/>
    </source>
</evidence>
<comment type="caution">
    <text evidence="10">The sequence shown here is derived from an EMBL/GenBank/DDBJ whole genome shotgun (WGS) entry which is preliminary data.</text>
</comment>
<evidence type="ECO:0000256" key="4">
    <source>
        <dbReference type="SAM" id="Coils"/>
    </source>
</evidence>
<feature type="transmembrane region" description="Helical" evidence="6">
    <location>
        <begin position="40"/>
        <end position="60"/>
    </location>
</feature>
<comment type="subcellular location">
    <subcellularLocation>
        <location evidence="1">Cell envelope</location>
    </subcellularLocation>
</comment>
<keyword evidence="6" id="KW-0472">Membrane</keyword>
<proteinExistence type="inferred from homology"/>
<name>A0AAW9Q8N0_9CYAN</name>
<evidence type="ECO:0000256" key="2">
    <source>
        <dbReference type="ARBA" id="ARBA00009477"/>
    </source>
</evidence>
<dbReference type="Gene3D" id="2.40.420.20">
    <property type="match status" value="1"/>
</dbReference>
<keyword evidence="6" id="KW-0812">Transmembrane</keyword>
<dbReference type="InterPro" id="IPR050465">
    <property type="entry name" value="UPF0194_transport"/>
</dbReference>
<evidence type="ECO:0000256" key="6">
    <source>
        <dbReference type="SAM" id="Phobius"/>
    </source>
</evidence>
<dbReference type="InterPro" id="IPR058627">
    <property type="entry name" value="MdtA-like_C"/>
</dbReference>
<keyword evidence="6" id="KW-1133">Transmembrane helix</keyword>
<evidence type="ECO:0000259" key="9">
    <source>
        <dbReference type="Pfam" id="PF25967"/>
    </source>
</evidence>
<comment type="similarity">
    <text evidence="2">Belongs to the membrane fusion protein (MFP) (TC 8.A.1) family.</text>
</comment>
<dbReference type="Pfam" id="PF25954">
    <property type="entry name" value="Beta-barrel_RND_2"/>
    <property type="match status" value="1"/>
</dbReference>
<dbReference type="Gene3D" id="2.40.30.170">
    <property type="match status" value="1"/>
</dbReference>
<evidence type="ECO:0000313" key="10">
    <source>
        <dbReference type="EMBL" id="MEE3719323.1"/>
    </source>
</evidence>
<dbReference type="Proteomes" id="UP001333818">
    <property type="component" value="Unassembled WGS sequence"/>
</dbReference>
<evidence type="ECO:0000256" key="5">
    <source>
        <dbReference type="SAM" id="MobiDB-lite"/>
    </source>
</evidence>
<feature type="coiled-coil region" evidence="4">
    <location>
        <begin position="207"/>
        <end position="253"/>
    </location>
</feature>
<dbReference type="PANTHER" id="PTHR32347:SF14">
    <property type="entry name" value="EFFLUX SYSTEM COMPONENT YKNX-RELATED"/>
    <property type="match status" value="1"/>
</dbReference>
<dbReference type="SUPFAM" id="SSF111369">
    <property type="entry name" value="HlyD-like secretion proteins"/>
    <property type="match status" value="2"/>
</dbReference>
<dbReference type="InterPro" id="IPR006143">
    <property type="entry name" value="RND_pump_MFP"/>
</dbReference>
<feature type="domain" description="YbhG-like alpha-helical hairpin" evidence="7">
    <location>
        <begin position="127"/>
        <end position="256"/>
    </location>
</feature>
<dbReference type="Gene3D" id="1.10.287.470">
    <property type="entry name" value="Helix hairpin bin"/>
    <property type="match status" value="1"/>
</dbReference>
<evidence type="ECO:0000259" key="8">
    <source>
        <dbReference type="Pfam" id="PF25954"/>
    </source>
</evidence>
<keyword evidence="3 4" id="KW-0175">Coiled coil</keyword>
<dbReference type="AlphaFoldDB" id="A0AAW9Q8N0"/>
<dbReference type="InterPro" id="IPR059052">
    <property type="entry name" value="HH_YbhG-like"/>
</dbReference>
<gene>
    <name evidence="10" type="ORF">V2H45_21500</name>
</gene>
<feature type="region of interest" description="Disordered" evidence="5">
    <location>
        <begin position="1"/>
        <end position="34"/>
    </location>
</feature>
<dbReference type="Pfam" id="PF25881">
    <property type="entry name" value="HH_YBHG"/>
    <property type="match status" value="1"/>
</dbReference>
<protein>
    <submittedName>
        <fullName evidence="10">Efflux RND transporter periplasmic adaptor subunit</fullName>
    </submittedName>
</protein>
<feature type="domain" description="Multidrug resistance protein MdtA-like C-terminal permuted SH3" evidence="9">
    <location>
        <begin position="384"/>
        <end position="440"/>
    </location>
</feature>
<accession>A0AAW9Q8N0</accession>
<sequence length="451" mass="48787">MQIPLLGKKEPDRNPIESAQAEPDQKQPKQTEPKKGLRPWLIGLTLVGVLGVGFTAFRMLNRGDTTADITNATETVISTELSIKIKASGSVVPIQSVNVSPKQAGKLTVLLVEQGDRVRKGQIIARMDDSNIEPLVQQARANVASAEATLAKLRNGSRSEEVASIRARMESARASANLANVRVNRYRDLQAQGAITQDRFDEVVTSERTALANLQDLQRQLELAQNGSRVEDIAQAEAALEGQIASLRNLEVQQQDTVIVAPFDGIITQKFSNVGAFVTPTTAASASNSATSTSIVTLANGLEILAKVPEVDIAQIKVGQQVEITADAFPDRVYKGRVRLISPEAVIEQNVTSFQVRILLETGEDQLRSGMNTDLRFIGQKIDNALVVPTVAIVTEDGKIGVLIPDENKKAKFQPVTIGTTVENQTQILKGVKAGDRVFIKLPDNAKPKPK</sequence>
<dbReference type="GO" id="GO:0030313">
    <property type="term" value="C:cell envelope"/>
    <property type="evidence" value="ECO:0007669"/>
    <property type="project" value="UniProtKB-SubCell"/>
</dbReference>
<dbReference type="NCBIfam" id="TIGR01730">
    <property type="entry name" value="RND_mfp"/>
    <property type="match status" value="1"/>
</dbReference>
<reference evidence="10" key="1">
    <citation type="submission" date="2024-01" db="EMBL/GenBank/DDBJ databases">
        <title>Bank of Algae and Cyanobacteria of the Azores (BACA) strain genomes.</title>
        <authorList>
            <person name="Luz R."/>
            <person name="Cordeiro R."/>
            <person name="Fonseca A."/>
            <person name="Goncalves V."/>
        </authorList>
    </citation>
    <scope>NUCLEOTIDE SEQUENCE</scope>
    <source>
        <strain evidence="10">BACA0141</strain>
    </source>
</reference>
<evidence type="ECO:0000256" key="3">
    <source>
        <dbReference type="ARBA" id="ARBA00023054"/>
    </source>
</evidence>
<dbReference type="Pfam" id="PF25967">
    <property type="entry name" value="RND-MFP_C"/>
    <property type="match status" value="1"/>
</dbReference>
<feature type="domain" description="CusB-like beta-barrel" evidence="8">
    <location>
        <begin position="306"/>
        <end position="380"/>
    </location>
</feature>
<feature type="compositionally biased region" description="Basic and acidic residues" evidence="5">
    <location>
        <begin position="23"/>
        <end position="34"/>
    </location>
</feature>
<dbReference type="InterPro" id="IPR058792">
    <property type="entry name" value="Beta-barrel_RND_2"/>
</dbReference>
<dbReference type="RefSeq" id="WP_330485760.1">
    <property type="nucleotide sequence ID" value="NZ_JAZBJZ010000125.1"/>
</dbReference>
<dbReference type="GO" id="GO:0022857">
    <property type="term" value="F:transmembrane transporter activity"/>
    <property type="evidence" value="ECO:0007669"/>
    <property type="project" value="InterPro"/>
</dbReference>
<dbReference type="GO" id="GO:0016020">
    <property type="term" value="C:membrane"/>
    <property type="evidence" value="ECO:0007669"/>
    <property type="project" value="InterPro"/>
</dbReference>
<dbReference type="PANTHER" id="PTHR32347">
    <property type="entry name" value="EFFLUX SYSTEM COMPONENT YKNX-RELATED"/>
    <property type="match status" value="1"/>
</dbReference>
<dbReference type="Gene3D" id="2.40.50.100">
    <property type="match status" value="1"/>
</dbReference>
<evidence type="ECO:0000313" key="11">
    <source>
        <dbReference type="Proteomes" id="UP001333818"/>
    </source>
</evidence>
<evidence type="ECO:0000256" key="1">
    <source>
        <dbReference type="ARBA" id="ARBA00004196"/>
    </source>
</evidence>